<protein>
    <submittedName>
        <fullName evidence="1">Esterase</fullName>
    </submittedName>
</protein>
<dbReference type="Proteomes" id="UP000265768">
    <property type="component" value="Unassembled WGS sequence"/>
</dbReference>
<accession>A0A3A4A853</accession>
<dbReference type="EMBL" id="QZEY01000014">
    <property type="protein sequence ID" value="RJL24805.1"/>
    <property type="molecule type" value="Genomic_DNA"/>
</dbReference>
<evidence type="ECO:0000313" key="1">
    <source>
        <dbReference type="EMBL" id="RJL24805.1"/>
    </source>
</evidence>
<name>A0A3A4A853_9ACTN</name>
<dbReference type="AlphaFoldDB" id="A0A3A4A853"/>
<dbReference type="SUPFAM" id="SSF53474">
    <property type="entry name" value="alpha/beta-Hydrolases"/>
    <property type="match status" value="1"/>
</dbReference>
<dbReference type="OrthoDB" id="9775130at2"/>
<comment type="caution">
    <text evidence="1">The sequence shown here is derived from an EMBL/GenBank/DDBJ whole genome shotgun (WGS) entry which is preliminary data.</text>
</comment>
<keyword evidence="2" id="KW-1185">Reference proteome</keyword>
<dbReference type="RefSeq" id="WP_119929721.1">
    <property type="nucleotide sequence ID" value="NZ_QZEY01000014.1"/>
</dbReference>
<reference evidence="1 2" key="1">
    <citation type="submission" date="2018-09" db="EMBL/GenBank/DDBJ databases">
        <title>YIM 75507 draft genome.</title>
        <authorList>
            <person name="Tang S."/>
            <person name="Feng Y."/>
        </authorList>
    </citation>
    <scope>NUCLEOTIDE SEQUENCE [LARGE SCALE GENOMIC DNA]</scope>
    <source>
        <strain evidence="1 2">YIM 75507</strain>
    </source>
</reference>
<dbReference type="InterPro" id="IPR029058">
    <property type="entry name" value="AB_hydrolase_fold"/>
</dbReference>
<evidence type="ECO:0000313" key="2">
    <source>
        <dbReference type="Proteomes" id="UP000265768"/>
    </source>
</evidence>
<gene>
    <name evidence="1" type="ORF">D5H75_28920</name>
</gene>
<sequence length="217" mass="23691">MRRDVVELWSPSIGAAGALVAYGHWGRPVLAFPAGQGRAWDFEDNGLVGAVSWLIDAGRLKLYCVDGPEAASWPKTPEDEPYAGWLLDQVVPWIHNDCAGPLEIVALGCAAGAPLAAARALARPDLFPQAICLSGVYDPVPDLGSRNGPSLDWLRRRVHLLLLCAPQEPASSRSTVHFAELLARAAIPHTLEIWPHDTRPAWPTWRAQLAHHLPRFC</sequence>
<proteinExistence type="predicted"/>
<organism evidence="1 2">
    <name type="scientific">Bailinhaonella thermotolerans</name>
    <dbReference type="NCBI Taxonomy" id="1070861"/>
    <lineage>
        <taxon>Bacteria</taxon>
        <taxon>Bacillati</taxon>
        <taxon>Actinomycetota</taxon>
        <taxon>Actinomycetes</taxon>
        <taxon>Streptosporangiales</taxon>
        <taxon>Streptosporangiaceae</taxon>
        <taxon>Bailinhaonella</taxon>
    </lineage>
</organism>
<dbReference type="Gene3D" id="3.40.50.1820">
    <property type="entry name" value="alpha/beta hydrolase"/>
    <property type="match status" value="1"/>
</dbReference>